<evidence type="ECO:0000313" key="4">
    <source>
        <dbReference type="WBParaSite" id="EgrG_002018700"/>
    </source>
</evidence>
<protein>
    <submittedName>
        <fullName evidence="2 4">Uncharacterized protein</fullName>
    </submittedName>
</protein>
<dbReference type="WBParaSite" id="EgrG_002018700">
    <property type="protein sequence ID" value="EgrG_002018700"/>
    <property type="gene ID" value="EgrG_002018700"/>
</dbReference>
<evidence type="ECO:0000313" key="2">
    <source>
        <dbReference type="EMBL" id="CDS16241.1"/>
    </source>
</evidence>
<feature type="compositionally biased region" description="Basic and acidic residues" evidence="1">
    <location>
        <begin position="28"/>
        <end position="43"/>
    </location>
</feature>
<dbReference type="EMBL" id="LK028576">
    <property type="protein sequence ID" value="CDS16241.1"/>
    <property type="molecule type" value="Genomic_DNA"/>
</dbReference>
<reference evidence="2 3" key="1">
    <citation type="journal article" date="2013" name="Nature">
        <title>The genomes of four tapeworm species reveal adaptations to parasitism.</title>
        <authorList>
            <person name="Tsai I.J."/>
            <person name="Zarowiecki M."/>
            <person name="Holroyd N."/>
            <person name="Garciarrubio A."/>
            <person name="Sanchez-Flores A."/>
            <person name="Brooks K.L."/>
            <person name="Tracey A."/>
            <person name="Bobes R.J."/>
            <person name="Fragoso G."/>
            <person name="Sciutto E."/>
            <person name="Aslett M."/>
            <person name="Beasley H."/>
            <person name="Bennett H.M."/>
            <person name="Cai J."/>
            <person name="Camicia F."/>
            <person name="Clark R."/>
            <person name="Cucher M."/>
            <person name="De Silva N."/>
            <person name="Day T.A."/>
            <person name="Deplazes P."/>
            <person name="Estrada K."/>
            <person name="Fernandez C."/>
            <person name="Holland P.W."/>
            <person name="Hou J."/>
            <person name="Hu S."/>
            <person name="Huckvale T."/>
            <person name="Hung S.S."/>
            <person name="Kamenetzky L."/>
            <person name="Keane J.A."/>
            <person name="Kiss F."/>
            <person name="Koziol U."/>
            <person name="Lambert O."/>
            <person name="Liu K."/>
            <person name="Luo X."/>
            <person name="Luo Y."/>
            <person name="Macchiaroli N."/>
            <person name="Nichol S."/>
            <person name="Paps J."/>
            <person name="Parkinson J."/>
            <person name="Pouchkina-Stantcheva N."/>
            <person name="Riddiford N."/>
            <person name="Rosenzvit M."/>
            <person name="Salinas G."/>
            <person name="Wasmuth J.D."/>
            <person name="Zamanian M."/>
            <person name="Zheng Y."/>
            <person name="Cai X."/>
            <person name="Soberon X."/>
            <person name="Olson P.D."/>
            <person name="Laclette J.P."/>
            <person name="Brehm K."/>
            <person name="Berriman M."/>
            <person name="Garciarrubio A."/>
            <person name="Bobes R.J."/>
            <person name="Fragoso G."/>
            <person name="Sanchez-Flores A."/>
            <person name="Estrada K."/>
            <person name="Cevallos M.A."/>
            <person name="Morett E."/>
            <person name="Gonzalez V."/>
            <person name="Portillo T."/>
            <person name="Ochoa-Leyva A."/>
            <person name="Jose M.V."/>
            <person name="Sciutto E."/>
            <person name="Landa A."/>
            <person name="Jimenez L."/>
            <person name="Valdes V."/>
            <person name="Carrero J.C."/>
            <person name="Larralde C."/>
            <person name="Morales-Montor J."/>
            <person name="Limon-Lason J."/>
            <person name="Soberon X."/>
            <person name="Laclette J.P."/>
        </authorList>
    </citation>
    <scope>NUCLEOTIDE SEQUENCE [LARGE SCALE GENOMIC DNA]</scope>
</reference>
<reference evidence="2" key="2">
    <citation type="submission" date="2014-06" db="EMBL/GenBank/DDBJ databases">
        <authorList>
            <person name="Aslett M."/>
        </authorList>
    </citation>
    <scope>NUCLEOTIDE SEQUENCE</scope>
</reference>
<feature type="region of interest" description="Disordered" evidence="1">
    <location>
        <begin position="28"/>
        <end position="131"/>
    </location>
</feature>
<sequence>MEHNKKVVNFRGLQLTKTSSHLADHFCAESHPGERPLAGRHDPTGTQIKAGQAGRVTPESMLMKQQSDQELYVEKRRNAPPPPPHGSNQGPPSRAPPMKLAPTQRKVHAQSPTVRDHLHDRSCSGDASQTTTECAAPCNACTRGIDYIKTP</sequence>
<name>A0A068WF48_ECHGR</name>
<organism evidence="2">
    <name type="scientific">Echinococcus granulosus</name>
    <name type="common">Hydatid tapeworm</name>
    <dbReference type="NCBI Taxonomy" id="6210"/>
    <lineage>
        <taxon>Eukaryota</taxon>
        <taxon>Metazoa</taxon>
        <taxon>Spiralia</taxon>
        <taxon>Lophotrochozoa</taxon>
        <taxon>Platyhelminthes</taxon>
        <taxon>Cestoda</taxon>
        <taxon>Eucestoda</taxon>
        <taxon>Cyclophyllidea</taxon>
        <taxon>Taeniidae</taxon>
        <taxon>Echinococcus</taxon>
        <taxon>Echinococcus granulosus group</taxon>
    </lineage>
</organism>
<dbReference type="Proteomes" id="UP000492820">
    <property type="component" value="Unassembled WGS sequence"/>
</dbReference>
<reference evidence="4" key="3">
    <citation type="submission" date="2020-10" db="UniProtKB">
        <authorList>
            <consortium name="WormBaseParasite"/>
        </authorList>
    </citation>
    <scope>IDENTIFICATION</scope>
</reference>
<evidence type="ECO:0000256" key="1">
    <source>
        <dbReference type="SAM" id="MobiDB-lite"/>
    </source>
</evidence>
<feature type="compositionally biased region" description="Basic and acidic residues" evidence="1">
    <location>
        <begin position="114"/>
        <end position="123"/>
    </location>
</feature>
<evidence type="ECO:0000313" key="3">
    <source>
        <dbReference type="Proteomes" id="UP000492820"/>
    </source>
</evidence>
<proteinExistence type="predicted"/>
<dbReference type="AlphaFoldDB" id="A0A068WF48"/>
<accession>A0A068WF48</accession>
<gene>
    <name evidence="2" type="ORF">EgrG_002018700</name>
</gene>